<dbReference type="Gene3D" id="1.25.40.10">
    <property type="entry name" value="Tetratricopeptide repeat domain"/>
    <property type="match status" value="1"/>
</dbReference>
<dbReference type="PANTHER" id="PTHR38788">
    <property type="entry name" value="CLR5 DOMAIN-CONTAINING PROTEIN"/>
    <property type="match status" value="1"/>
</dbReference>
<keyword evidence="4" id="KW-0813">Transport</keyword>
<sequence>MPSSYIRSLVRFLFSIALIGAVVTPFASATSWAPLESPSAERELICHTDNPAECYPKIFSPTDEFQIVHDDQDLPPGLHVQLDIQTGQKRARLNTPTEENPALQGLPVDRSVVVIDSESPPDTPRIPPGAPEYDLVGKVKEPQEKNEGFFRALETVKSHARNGEYVQSVQLSHALDELEELSHDIYYGLQIAEDTEVLQGLLCILTNRDKEQALAKPLTERSDFLASSIISSAVRNNRPALRAVEESWANIMQNHCIKFVTLYSYEMAATDRKGWATSEDWARHRQLITALYCDENRTLKEVMEIMRGEHNFVATVKMYKFRFAVWGVQKNLKHRQVAELLAQQNRGDVDGQFPRTVIGGREVDENRIASYLSRVSPAKRKKIEAIVARSNPKATAENPAPLDMARRAPLPVRSAKGPSPAHFKAPDSLKLPEECARILHDWVHGAFEAGQWSTRKDGRLVIPRHQSRWIFQVSTAVDLIDRGLVNPGFRLLGVCLDQYKQKMLQGGPMLFLNTYRAGVRLAARAPDLSLFNSFLRFAYELAGVIFTPSHPLRLLLQRFQVTGARLQQLAWLLLDVYLASVGSHVNPNDSFLVVQKVAFLGKFDREGSGSVAAAVDRGLRDLRELEEQGKSQADVVHPVKLSLAEALYGSRRYAEAKQLAMEVLATASGGGGCGHRRVSVYDFLLRDLLREGRHAEAANLAEEALRFCAAHLGPDHWRTAHTKVSLSFCLDRSGDPDAARRVLEDFDSQWEIVCRRPAAYSCSCGHRDEEASAPDPKSKPSAAAEVLLPLSGGRPLELRLAEASPRMIASRNHLSSSERRTVVFDR</sequence>
<evidence type="ECO:0000259" key="9">
    <source>
        <dbReference type="Pfam" id="PF14420"/>
    </source>
</evidence>
<comment type="subunit">
    <text evidence="2">Interacts with KAR2.</text>
</comment>
<comment type="similarity">
    <text evidence="1">Belongs to the SIL1 family.</text>
</comment>
<dbReference type="InterPro" id="IPR011989">
    <property type="entry name" value="ARM-like"/>
</dbReference>
<dbReference type="Proteomes" id="UP000294003">
    <property type="component" value="Unassembled WGS sequence"/>
</dbReference>
<evidence type="ECO:0000313" key="10">
    <source>
        <dbReference type="EMBL" id="RYO91268.1"/>
    </source>
</evidence>
<protein>
    <recommendedName>
        <fullName evidence="3">Nucleotide exchange factor SIL1</fullName>
    </recommendedName>
</protein>
<keyword evidence="11" id="KW-1185">Reference proteome</keyword>
<comment type="caution">
    <text evidence="10">The sequence shown here is derived from an EMBL/GenBank/DDBJ whole genome shotgun (WGS) entry which is preliminary data.</text>
</comment>
<dbReference type="InterPro" id="IPR031884">
    <property type="entry name" value="Sil1_fungi"/>
</dbReference>
<dbReference type="EMBL" id="QJNS01000043">
    <property type="protein sequence ID" value="RYO91268.1"/>
    <property type="molecule type" value="Genomic_DNA"/>
</dbReference>
<dbReference type="SUPFAM" id="SSF48452">
    <property type="entry name" value="TPR-like"/>
    <property type="match status" value="1"/>
</dbReference>
<proteinExistence type="inferred from homology"/>
<dbReference type="InterPro" id="IPR025676">
    <property type="entry name" value="Clr5_dom"/>
</dbReference>
<reference evidence="10 11" key="1">
    <citation type="submission" date="2018-06" db="EMBL/GenBank/DDBJ databases">
        <title>Complete Genomes of Monosporascus.</title>
        <authorList>
            <person name="Robinson A.J."/>
            <person name="Natvig D.O."/>
        </authorList>
    </citation>
    <scope>NUCLEOTIDE SEQUENCE [LARGE SCALE GENOMIC DNA]</scope>
    <source>
        <strain evidence="10 11">CBS 609.92</strain>
    </source>
</reference>
<evidence type="ECO:0000256" key="3">
    <source>
        <dbReference type="ARBA" id="ARBA00015352"/>
    </source>
</evidence>
<keyword evidence="5" id="KW-0732">Signal</keyword>
<evidence type="ECO:0000256" key="8">
    <source>
        <dbReference type="ARBA" id="ARBA00023010"/>
    </source>
</evidence>
<evidence type="ECO:0000256" key="2">
    <source>
        <dbReference type="ARBA" id="ARBA00011799"/>
    </source>
</evidence>
<dbReference type="Pfam" id="PF14420">
    <property type="entry name" value="Clr5"/>
    <property type="match status" value="1"/>
</dbReference>
<evidence type="ECO:0000313" key="11">
    <source>
        <dbReference type="Proteomes" id="UP000294003"/>
    </source>
</evidence>
<dbReference type="Pfam" id="PF16782">
    <property type="entry name" value="SIL1"/>
    <property type="match status" value="1"/>
</dbReference>
<evidence type="ECO:0000256" key="6">
    <source>
        <dbReference type="ARBA" id="ARBA00022824"/>
    </source>
</evidence>
<evidence type="ECO:0000256" key="1">
    <source>
        <dbReference type="ARBA" id="ARBA00010588"/>
    </source>
</evidence>
<evidence type="ECO:0000256" key="4">
    <source>
        <dbReference type="ARBA" id="ARBA00022448"/>
    </source>
</evidence>
<keyword evidence="7" id="KW-0653">Protein transport</keyword>
<gene>
    <name evidence="10" type="ORF">DL762_002254</name>
</gene>
<evidence type="ECO:0000256" key="7">
    <source>
        <dbReference type="ARBA" id="ARBA00022927"/>
    </source>
</evidence>
<name>A0ABY0HIB6_9PEZI</name>
<keyword evidence="8" id="KW-0811">Translocation</keyword>
<dbReference type="PANTHER" id="PTHR38788:SF3">
    <property type="entry name" value="CLR5 DOMAIN-CONTAINING PROTEIN"/>
    <property type="match status" value="1"/>
</dbReference>
<feature type="domain" description="Clr5" evidence="9">
    <location>
        <begin position="278"/>
        <end position="330"/>
    </location>
</feature>
<evidence type="ECO:0000256" key="5">
    <source>
        <dbReference type="ARBA" id="ARBA00022729"/>
    </source>
</evidence>
<accession>A0ABY0HIB6</accession>
<dbReference type="InterPro" id="IPR011990">
    <property type="entry name" value="TPR-like_helical_dom_sf"/>
</dbReference>
<keyword evidence="6" id="KW-0256">Endoplasmic reticulum</keyword>
<dbReference type="Pfam" id="PF13374">
    <property type="entry name" value="TPR_10"/>
    <property type="match status" value="1"/>
</dbReference>
<organism evidence="10 11">
    <name type="scientific">Monosporascus cannonballus</name>
    <dbReference type="NCBI Taxonomy" id="155416"/>
    <lineage>
        <taxon>Eukaryota</taxon>
        <taxon>Fungi</taxon>
        <taxon>Dikarya</taxon>
        <taxon>Ascomycota</taxon>
        <taxon>Pezizomycotina</taxon>
        <taxon>Sordariomycetes</taxon>
        <taxon>Xylariomycetidae</taxon>
        <taxon>Xylariales</taxon>
        <taxon>Xylariales incertae sedis</taxon>
        <taxon>Monosporascus</taxon>
    </lineage>
</organism>
<dbReference type="Gene3D" id="1.25.10.10">
    <property type="entry name" value="Leucine-rich Repeat Variant"/>
    <property type="match status" value="1"/>
</dbReference>